<protein>
    <submittedName>
        <fullName evidence="1">Uncharacterized protein</fullName>
    </submittedName>
</protein>
<dbReference type="Proteomes" id="UP001150941">
    <property type="component" value="Unassembled WGS sequence"/>
</dbReference>
<keyword evidence="2" id="KW-1185">Reference proteome</keyword>
<reference evidence="1" key="2">
    <citation type="journal article" date="2023" name="IMA Fungus">
        <title>Comparative genomic study of the Penicillium genus elucidates a diverse pangenome and 15 lateral gene transfer events.</title>
        <authorList>
            <person name="Petersen C."/>
            <person name="Sorensen T."/>
            <person name="Nielsen M.R."/>
            <person name="Sondergaard T.E."/>
            <person name="Sorensen J.L."/>
            <person name="Fitzpatrick D.A."/>
            <person name="Frisvad J.C."/>
            <person name="Nielsen K.L."/>
        </authorList>
    </citation>
    <scope>NUCLEOTIDE SEQUENCE</scope>
    <source>
        <strain evidence="1">IBT 19713</strain>
    </source>
</reference>
<accession>A0A9W9NS72</accession>
<evidence type="ECO:0000313" key="2">
    <source>
        <dbReference type="Proteomes" id="UP001150941"/>
    </source>
</evidence>
<name>A0A9W9NS72_9EURO</name>
<reference evidence="1" key="1">
    <citation type="submission" date="2022-11" db="EMBL/GenBank/DDBJ databases">
        <authorList>
            <person name="Petersen C."/>
        </authorList>
    </citation>
    <scope>NUCLEOTIDE SEQUENCE</scope>
    <source>
        <strain evidence="1">IBT 19713</strain>
    </source>
</reference>
<dbReference type="AlphaFoldDB" id="A0A9W9NS72"/>
<comment type="caution">
    <text evidence="1">The sequence shown here is derived from an EMBL/GenBank/DDBJ whole genome shotgun (WGS) entry which is preliminary data.</text>
</comment>
<organism evidence="1 2">
    <name type="scientific">Penicillium chermesinum</name>
    <dbReference type="NCBI Taxonomy" id="63820"/>
    <lineage>
        <taxon>Eukaryota</taxon>
        <taxon>Fungi</taxon>
        <taxon>Dikarya</taxon>
        <taxon>Ascomycota</taxon>
        <taxon>Pezizomycotina</taxon>
        <taxon>Eurotiomycetes</taxon>
        <taxon>Eurotiomycetidae</taxon>
        <taxon>Eurotiales</taxon>
        <taxon>Aspergillaceae</taxon>
        <taxon>Penicillium</taxon>
    </lineage>
</organism>
<proteinExistence type="predicted"/>
<dbReference type="EMBL" id="JAPQKS010000006">
    <property type="protein sequence ID" value="KAJ5223659.1"/>
    <property type="molecule type" value="Genomic_DNA"/>
</dbReference>
<evidence type="ECO:0000313" key="1">
    <source>
        <dbReference type="EMBL" id="KAJ5223659.1"/>
    </source>
</evidence>
<gene>
    <name evidence="1" type="ORF">N7468_008201</name>
</gene>
<dbReference type="RefSeq" id="XP_058327842.1">
    <property type="nucleotide sequence ID" value="XM_058477497.1"/>
</dbReference>
<sequence>MAAFPVSSIRNFFGDGGSHRLLKVVVWTCLRTGYYKTASEQLLAPSWVPAKQRLVSWWSLAIAQLRQFLRNGGLKQIVHITSFAVQNEAFAATIHVAMTQSINGLDPLSRQA</sequence>
<dbReference type="GeneID" id="83204800"/>